<evidence type="ECO:0000256" key="4">
    <source>
        <dbReference type="ARBA" id="ARBA00023125"/>
    </source>
</evidence>
<dbReference type="InterPro" id="IPR001867">
    <property type="entry name" value="OmpR/PhoB-type_DNA-bd"/>
</dbReference>
<evidence type="ECO:0000313" key="11">
    <source>
        <dbReference type="Proteomes" id="UP000295106"/>
    </source>
</evidence>
<dbReference type="GO" id="GO:0006355">
    <property type="term" value="P:regulation of DNA-templated transcription"/>
    <property type="evidence" value="ECO:0007669"/>
    <property type="project" value="InterPro"/>
</dbReference>
<gene>
    <name evidence="10" type="ORF">EV684_11555</name>
</gene>
<dbReference type="InterPro" id="IPR016032">
    <property type="entry name" value="Sig_transdc_resp-reg_C-effctor"/>
</dbReference>
<dbReference type="Gene3D" id="6.10.250.690">
    <property type="match status" value="1"/>
</dbReference>
<dbReference type="InterPro" id="IPR036388">
    <property type="entry name" value="WH-like_DNA-bd_sf"/>
</dbReference>
<name>A0A4R2MJH6_RUBGE</name>
<dbReference type="PANTHER" id="PTHR48111:SF22">
    <property type="entry name" value="REGULATOR OF RPOS"/>
    <property type="match status" value="1"/>
</dbReference>
<dbReference type="EMBL" id="SLXD01000015">
    <property type="protein sequence ID" value="TCO99262.1"/>
    <property type="molecule type" value="Genomic_DNA"/>
</dbReference>
<dbReference type="SMART" id="SM00862">
    <property type="entry name" value="Trans_reg_C"/>
    <property type="match status" value="1"/>
</dbReference>
<dbReference type="GO" id="GO:0000976">
    <property type="term" value="F:transcription cis-regulatory region binding"/>
    <property type="evidence" value="ECO:0007669"/>
    <property type="project" value="TreeGrafter"/>
</dbReference>
<dbReference type="PROSITE" id="PS51755">
    <property type="entry name" value="OMPR_PHOB"/>
    <property type="match status" value="1"/>
</dbReference>
<protein>
    <submittedName>
        <fullName evidence="10">DNA-binding response OmpR family regulator</fullName>
    </submittedName>
</protein>
<dbReference type="InterPro" id="IPR001789">
    <property type="entry name" value="Sig_transdc_resp-reg_receiver"/>
</dbReference>
<keyword evidence="5" id="KW-0804">Transcription</keyword>
<evidence type="ECO:0000256" key="7">
    <source>
        <dbReference type="PROSITE-ProRule" id="PRU01091"/>
    </source>
</evidence>
<dbReference type="PANTHER" id="PTHR48111">
    <property type="entry name" value="REGULATOR OF RPOS"/>
    <property type="match status" value="1"/>
</dbReference>
<evidence type="ECO:0000256" key="1">
    <source>
        <dbReference type="ARBA" id="ARBA00022553"/>
    </source>
</evidence>
<keyword evidence="1 6" id="KW-0597">Phosphoprotein</keyword>
<feature type="modified residue" description="4-aspartylphosphate" evidence="6">
    <location>
        <position position="52"/>
    </location>
</feature>
<evidence type="ECO:0000259" key="8">
    <source>
        <dbReference type="PROSITE" id="PS50110"/>
    </source>
</evidence>
<dbReference type="GO" id="GO:0032993">
    <property type="term" value="C:protein-DNA complex"/>
    <property type="evidence" value="ECO:0007669"/>
    <property type="project" value="TreeGrafter"/>
</dbReference>
<dbReference type="SUPFAM" id="SSF52172">
    <property type="entry name" value="CheY-like"/>
    <property type="match status" value="1"/>
</dbReference>
<dbReference type="GeneID" id="99685266"/>
<dbReference type="Proteomes" id="UP000295106">
    <property type="component" value="Unassembled WGS sequence"/>
</dbReference>
<dbReference type="InterPro" id="IPR039420">
    <property type="entry name" value="WalR-like"/>
</dbReference>
<dbReference type="GO" id="GO:0005829">
    <property type="term" value="C:cytosol"/>
    <property type="evidence" value="ECO:0007669"/>
    <property type="project" value="TreeGrafter"/>
</dbReference>
<dbReference type="CDD" id="cd00383">
    <property type="entry name" value="trans_reg_C"/>
    <property type="match status" value="1"/>
</dbReference>
<evidence type="ECO:0000256" key="6">
    <source>
        <dbReference type="PROSITE-ProRule" id="PRU00169"/>
    </source>
</evidence>
<dbReference type="SMART" id="SM00448">
    <property type="entry name" value="REC"/>
    <property type="match status" value="1"/>
</dbReference>
<organism evidence="10 11">
    <name type="scientific">Rubrivivax gelatinosus</name>
    <name type="common">Rhodocyclus gelatinosus</name>
    <name type="synonym">Rhodopseudomonas gelatinosa</name>
    <dbReference type="NCBI Taxonomy" id="28068"/>
    <lineage>
        <taxon>Bacteria</taxon>
        <taxon>Pseudomonadati</taxon>
        <taxon>Pseudomonadota</taxon>
        <taxon>Betaproteobacteria</taxon>
        <taxon>Burkholderiales</taxon>
        <taxon>Sphaerotilaceae</taxon>
        <taxon>Rubrivivax</taxon>
    </lineage>
</organism>
<evidence type="ECO:0000313" key="10">
    <source>
        <dbReference type="EMBL" id="TCO99262.1"/>
    </source>
</evidence>
<evidence type="ECO:0000256" key="3">
    <source>
        <dbReference type="ARBA" id="ARBA00023015"/>
    </source>
</evidence>
<dbReference type="RefSeq" id="WP_132649230.1">
    <property type="nucleotide sequence ID" value="NZ_CP181386.1"/>
</dbReference>
<keyword evidence="3" id="KW-0805">Transcription regulation</keyword>
<dbReference type="Pfam" id="PF00486">
    <property type="entry name" value="Trans_reg_C"/>
    <property type="match status" value="1"/>
</dbReference>
<feature type="domain" description="Response regulatory" evidence="8">
    <location>
        <begin position="3"/>
        <end position="118"/>
    </location>
</feature>
<dbReference type="Gene3D" id="1.10.10.10">
    <property type="entry name" value="Winged helix-like DNA-binding domain superfamily/Winged helix DNA-binding domain"/>
    <property type="match status" value="1"/>
</dbReference>
<dbReference type="AlphaFoldDB" id="A0A4R2MJH6"/>
<dbReference type="GO" id="GO:0000156">
    <property type="term" value="F:phosphorelay response regulator activity"/>
    <property type="evidence" value="ECO:0007669"/>
    <property type="project" value="TreeGrafter"/>
</dbReference>
<dbReference type="Gene3D" id="3.40.50.2300">
    <property type="match status" value="1"/>
</dbReference>
<dbReference type="InterPro" id="IPR011006">
    <property type="entry name" value="CheY-like_superfamily"/>
</dbReference>
<evidence type="ECO:0000256" key="5">
    <source>
        <dbReference type="ARBA" id="ARBA00023163"/>
    </source>
</evidence>
<feature type="DNA-binding region" description="OmpR/PhoB-type" evidence="7">
    <location>
        <begin position="127"/>
        <end position="224"/>
    </location>
</feature>
<comment type="caution">
    <text evidence="10">The sequence shown here is derived from an EMBL/GenBank/DDBJ whole genome shotgun (WGS) entry which is preliminary data.</text>
</comment>
<proteinExistence type="predicted"/>
<dbReference type="OrthoDB" id="9802426at2"/>
<accession>A0A4R2MJH6</accession>
<dbReference type="SUPFAM" id="SSF46894">
    <property type="entry name" value="C-terminal effector domain of the bipartite response regulators"/>
    <property type="match status" value="1"/>
</dbReference>
<sequence length="231" mass="26077">MTRLLIIEDNPELVANLYGFFEPLGYVLDDARDGLAGLRMATRNDYDAVLLDLMLPRLDGMTLCRRLREEFQNPVPVLMLTARDPVEDRIEGFALGADDYLVKPFSLMELDARIKALVRRAQGRQVQGTLVWEDLKVDTRVPQASRQGRTIALTPTTHKLLLSLVRAAPDVVKKQALEYLLWGDQPPESGALRTHVHDLRQQLDKKFTPALIETVHGIGWRLTQAPAPGRH</sequence>
<dbReference type="Pfam" id="PF00072">
    <property type="entry name" value="Response_reg"/>
    <property type="match status" value="1"/>
</dbReference>
<feature type="domain" description="OmpR/PhoB-type" evidence="9">
    <location>
        <begin position="127"/>
        <end position="224"/>
    </location>
</feature>
<keyword evidence="2" id="KW-0902">Two-component regulatory system</keyword>
<evidence type="ECO:0000259" key="9">
    <source>
        <dbReference type="PROSITE" id="PS51755"/>
    </source>
</evidence>
<dbReference type="PROSITE" id="PS50110">
    <property type="entry name" value="RESPONSE_REGULATORY"/>
    <property type="match status" value="1"/>
</dbReference>
<evidence type="ECO:0000256" key="2">
    <source>
        <dbReference type="ARBA" id="ARBA00023012"/>
    </source>
</evidence>
<keyword evidence="4 7" id="KW-0238">DNA-binding</keyword>
<reference evidence="10 11" key="1">
    <citation type="submission" date="2019-03" db="EMBL/GenBank/DDBJ databases">
        <title>Genomic Encyclopedia of Type Strains, Phase IV (KMG-IV): sequencing the most valuable type-strain genomes for metagenomic binning, comparative biology and taxonomic classification.</title>
        <authorList>
            <person name="Goeker M."/>
        </authorList>
    </citation>
    <scope>NUCLEOTIDE SEQUENCE [LARGE SCALE GENOMIC DNA]</scope>
    <source>
        <strain evidence="10 11">DSM 1709</strain>
    </source>
</reference>